<name>A0ABU1ET46_9FLAO</name>
<dbReference type="Proteomes" id="UP001257234">
    <property type="component" value="Unassembled WGS sequence"/>
</dbReference>
<feature type="domain" description="DUF7793" evidence="1">
    <location>
        <begin position="13"/>
        <end position="123"/>
    </location>
</feature>
<dbReference type="RefSeq" id="WP_309562013.1">
    <property type="nucleotide sequence ID" value="NZ_JAVJIU010000004.1"/>
</dbReference>
<evidence type="ECO:0000259" key="1">
    <source>
        <dbReference type="Pfam" id="PF25056"/>
    </source>
</evidence>
<sequence length="127" mass="14596">MKKRTRNNFAEVWIDKEVLFFEYSPIIKLTLPIAKQLLKLRLSIQNNKKYPILCDLRNVIDADTKAMDYLAKEGSIQATAVALLVNSPHTSITAEFYLKTSLPKVPTKVFEHKLKALEFLSEYPKTP</sequence>
<protein>
    <recommendedName>
        <fullName evidence="1">DUF7793 domain-containing protein</fullName>
    </recommendedName>
</protein>
<gene>
    <name evidence="2" type="ORF">RE431_10890</name>
</gene>
<organism evidence="2 3">
    <name type="scientific">Christiangramia sediminicola</name>
    <dbReference type="NCBI Taxonomy" id="3073267"/>
    <lineage>
        <taxon>Bacteria</taxon>
        <taxon>Pseudomonadati</taxon>
        <taxon>Bacteroidota</taxon>
        <taxon>Flavobacteriia</taxon>
        <taxon>Flavobacteriales</taxon>
        <taxon>Flavobacteriaceae</taxon>
        <taxon>Christiangramia</taxon>
    </lineage>
</organism>
<evidence type="ECO:0000313" key="2">
    <source>
        <dbReference type="EMBL" id="MDR5591144.1"/>
    </source>
</evidence>
<keyword evidence="3" id="KW-1185">Reference proteome</keyword>
<evidence type="ECO:0000313" key="3">
    <source>
        <dbReference type="Proteomes" id="UP001257234"/>
    </source>
</evidence>
<reference evidence="3" key="1">
    <citation type="submission" date="2023-07" db="EMBL/GenBank/DDBJ databases">
        <title>Christiangramia sp. SM2212., a novel bacterium of the family Flavobacteriaceae isolated from the sea sediment.</title>
        <authorList>
            <person name="Wang J."/>
            <person name="Zhang X."/>
        </authorList>
    </citation>
    <scope>NUCLEOTIDE SEQUENCE [LARGE SCALE GENOMIC DNA]</scope>
    <source>
        <strain evidence="3">SM2212</strain>
    </source>
</reference>
<comment type="caution">
    <text evidence="2">The sequence shown here is derived from an EMBL/GenBank/DDBJ whole genome shotgun (WGS) entry which is preliminary data.</text>
</comment>
<proteinExistence type="predicted"/>
<accession>A0ABU1ET46</accession>
<dbReference type="Gene3D" id="3.40.970.30">
    <property type="entry name" value="yp_829618.1 like domains"/>
    <property type="match status" value="1"/>
</dbReference>
<dbReference type="InterPro" id="IPR056695">
    <property type="entry name" value="DUF7793"/>
</dbReference>
<dbReference type="Pfam" id="PF25056">
    <property type="entry name" value="DUF7793"/>
    <property type="match status" value="1"/>
</dbReference>
<dbReference type="EMBL" id="JAVJIU010000004">
    <property type="protein sequence ID" value="MDR5591144.1"/>
    <property type="molecule type" value="Genomic_DNA"/>
</dbReference>